<dbReference type="InterPro" id="IPR011701">
    <property type="entry name" value="MFS"/>
</dbReference>
<dbReference type="InterPro" id="IPR020846">
    <property type="entry name" value="MFS_dom"/>
</dbReference>
<dbReference type="GO" id="GO:0022857">
    <property type="term" value="F:transmembrane transporter activity"/>
    <property type="evidence" value="ECO:0007669"/>
    <property type="project" value="InterPro"/>
</dbReference>
<feature type="domain" description="Major facilitator superfamily (MFS) profile" evidence="5">
    <location>
        <begin position="15"/>
        <end position="397"/>
    </location>
</feature>
<comment type="caution">
    <text evidence="6">The sequence shown here is derived from an EMBL/GenBank/DDBJ whole genome shotgun (WGS) entry which is preliminary data.</text>
</comment>
<dbReference type="PANTHER" id="PTHR23518:SF2">
    <property type="entry name" value="MAJOR FACILITATOR SUPERFAMILY TRANSPORTER"/>
    <property type="match status" value="1"/>
</dbReference>
<evidence type="ECO:0000259" key="5">
    <source>
        <dbReference type="PROSITE" id="PS50850"/>
    </source>
</evidence>
<dbReference type="AlphaFoldDB" id="A0A258HQ20"/>
<feature type="transmembrane region" description="Helical" evidence="4">
    <location>
        <begin position="32"/>
        <end position="55"/>
    </location>
</feature>
<evidence type="ECO:0000256" key="4">
    <source>
        <dbReference type="SAM" id="Phobius"/>
    </source>
</evidence>
<feature type="transmembrane region" description="Helical" evidence="4">
    <location>
        <begin position="214"/>
        <end position="236"/>
    </location>
</feature>
<dbReference type="EMBL" id="NCEQ01000002">
    <property type="protein sequence ID" value="OYX58677.1"/>
    <property type="molecule type" value="Genomic_DNA"/>
</dbReference>
<gene>
    <name evidence="6" type="ORF">B7Y86_02650</name>
</gene>
<dbReference type="PROSITE" id="PS50850">
    <property type="entry name" value="MFS"/>
    <property type="match status" value="1"/>
</dbReference>
<feature type="transmembrane region" description="Helical" evidence="4">
    <location>
        <begin position="148"/>
        <end position="168"/>
    </location>
</feature>
<evidence type="ECO:0000313" key="7">
    <source>
        <dbReference type="Proteomes" id="UP000216147"/>
    </source>
</evidence>
<dbReference type="Proteomes" id="UP000216147">
    <property type="component" value="Unassembled WGS sequence"/>
</dbReference>
<evidence type="ECO:0000256" key="2">
    <source>
        <dbReference type="ARBA" id="ARBA00022989"/>
    </source>
</evidence>
<organism evidence="6 7">
    <name type="scientific">Brevundimonas subvibrioides</name>
    <dbReference type="NCBI Taxonomy" id="74313"/>
    <lineage>
        <taxon>Bacteria</taxon>
        <taxon>Pseudomonadati</taxon>
        <taxon>Pseudomonadota</taxon>
        <taxon>Alphaproteobacteria</taxon>
        <taxon>Caulobacterales</taxon>
        <taxon>Caulobacteraceae</taxon>
        <taxon>Brevundimonas</taxon>
    </lineage>
</organism>
<dbReference type="Pfam" id="PF07690">
    <property type="entry name" value="MFS_1"/>
    <property type="match status" value="1"/>
</dbReference>
<reference evidence="6 7" key="1">
    <citation type="submission" date="2017-03" db="EMBL/GenBank/DDBJ databases">
        <title>Lifting the veil on microbial sulfur biogeochemistry in mining wastewaters.</title>
        <authorList>
            <person name="Kantor R.S."/>
            <person name="Colenbrander Nelson T."/>
            <person name="Marshall S."/>
            <person name="Bennett D."/>
            <person name="Apte S."/>
            <person name="Camacho D."/>
            <person name="Thomas B.C."/>
            <person name="Warren L.A."/>
            <person name="Banfield J.F."/>
        </authorList>
    </citation>
    <scope>NUCLEOTIDE SEQUENCE [LARGE SCALE GENOMIC DNA]</scope>
    <source>
        <strain evidence="6">32-68-21</strain>
    </source>
</reference>
<evidence type="ECO:0000313" key="6">
    <source>
        <dbReference type="EMBL" id="OYX58677.1"/>
    </source>
</evidence>
<proteinExistence type="predicted"/>
<protein>
    <submittedName>
        <fullName evidence="6">MFS transporter</fullName>
    </submittedName>
</protein>
<dbReference type="SUPFAM" id="SSF103473">
    <property type="entry name" value="MFS general substrate transporter"/>
    <property type="match status" value="1"/>
</dbReference>
<dbReference type="PANTHER" id="PTHR23518">
    <property type="entry name" value="C-METHYLTRANSFERASE"/>
    <property type="match status" value="1"/>
</dbReference>
<dbReference type="Gene3D" id="1.20.1250.20">
    <property type="entry name" value="MFS general substrate transporter like domains"/>
    <property type="match status" value="2"/>
</dbReference>
<keyword evidence="1 4" id="KW-0812">Transmembrane</keyword>
<feature type="transmembrane region" description="Helical" evidence="4">
    <location>
        <begin position="373"/>
        <end position="393"/>
    </location>
</feature>
<evidence type="ECO:0000256" key="3">
    <source>
        <dbReference type="ARBA" id="ARBA00023136"/>
    </source>
</evidence>
<evidence type="ECO:0000256" key="1">
    <source>
        <dbReference type="ARBA" id="ARBA00022692"/>
    </source>
</evidence>
<name>A0A258HQ20_9CAUL</name>
<dbReference type="InterPro" id="IPR036259">
    <property type="entry name" value="MFS_trans_sf"/>
</dbReference>
<dbReference type="CDD" id="cd17370">
    <property type="entry name" value="MFS_MJ1317_like"/>
    <property type="match status" value="1"/>
</dbReference>
<feature type="transmembrane region" description="Helical" evidence="4">
    <location>
        <begin position="174"/>
        <end position="193"/>
    </location>
</feature>
<keyword evidence="2 4" id="KW-1133">Transmembrane helix</keyword>
<keyword evidence="3 4" id="KW-0472">Membrane</keyword>
<feature type="transmembrane region" description="Helical" evidence="4">
    <location>
        <begin position="284"/>
        <end position="303"/>
    </location>
</feature>
<feature type="transmembrane region" description="Helical" evidence="4">
    <location>
        <begin position="344"/>
        <end position="367"/>
    </location>
</feature>
<sequence>MTAPLKTGLRAVPRSVWAIGFVSMFMDVSSEMIHSLLPVFLVTGLGASVALVGLLEGIAEATASITKVFSGWLSDRLGHRKWLAVAGYGLGALTKPIFPVAVTPFEVFGARFADRIGKGIRGAPRDALVADIAPPEIRGAAFGLRQSLDTIGAFAGPLIAMALMFILAGNIRAVFAWAVVPAALAVAVLIFAVKEPRPVDGVRHPRPPIRWIDVLAMGGAFWSVVALGVVFTMARFSEAFLVLRAQDVGLAIALVPVVMVVMNVVYSVVAAPAGSLSDRMDRRWLLIIGLAVLIAADVVLAFVATVPGVLIGVALWGLHMGLTQGLLAALVVDTAPSHMRGTAFGLFNLASGVTLLAASVVAGLLWSRMGPEATFLAGAVFALLAMAGLVFMASRHPGGRRNIP</sequence>
<accession>A0A258HQ20</accession>
<feature type="transmembrane region" description="Helical" evidence="4">
    <location>
        <begin position="248"/>
        <end position="272"/>
    </location>
</feature>
<feature type="transmembrane region" description="Helical" evidence="4">
    <location>
        <begin position="309"/>
        <end position="332"/>
    </location>
</feature>